<sequence>MTIADVTMAWLRALPKVELHVHLEGALRPETMFRLARRNGVDLGATSAEDLAKRYSFGSFDDFGALFFAGLSVLRSAEDFTDAVVALAAEFAEQNIRYAEVTTSPINHHRRGVRLEEYGDGLNEGRRRAQREFGVDIGWVCDISRESEDPASEFTIGYLLGPQAPDGVVGLGLGGVEQGFPPELFASSFARARANGLAALPHAGETVGPESIWGAVRSLHAERIGHGISCVEDPALVDYLATHRIPLDIAITSNVRLKLVERVEEHPVTAMLKAGLVVTLNTDDPAYFQTTLTDELQLAHRVHGLSRETLVGLQTAALDASYADSTTKAGIRTALAAV</sequence>
<name>A0A4V2M6L9_9ACTN</name>
<dbReference type="EC" id="3.5.4.4" evidence="7"/>
<dbReference type="RefSeq" id="WP_131518142.1">
    <property type="nucleotide sequence ID" value="NZ_SJKD01000010.1"/>
</dbReference>
<dbReference type="PANTHER" id="PTHR43114:SF6">
    <property type="entry name" value="ADENINE DEAMINASE"/>
    <property type="match status" value="1"/>
</dbReference>
<proteinExistence type="inferred from homology"/>
<keyword evidence="3" id="KW-0479">Metal-binding</keyword>
<keyword evidence="4 7" id="KW-0378">Hydrolase</keyword>
<evidence type="ECO:0000259" key="6">
    <source>
        <dbReference type="Pfam" id="PF00962"/>
    </source>
</evidence>
<dbReference type="SUPFAM" id="SSF51556">
    <property type="entry name" value="Metallo-dependent hydrolases"/>
    <property type="match status" value="1"/>
</dbReference>
<comment type="similarity">
    <text evidence="2">Belongs to the metallo-dependent hydrolases superfamily. Adenosine and AMP deaminases family.</text>
</comment>
<protein>
    <submittedName>
        <fullName evidence="7">Adenosine deaminase</fullName>
        <ecNumber evidence="7">3.5.4.4</ecNumber>
    </submittedName>
</protein>
<evidence type="ECO:0000313" key="8">
    <source>
        <dbReference type="Proteomes" id="UP000293342"/>
    </source>
</evidence>
<dbReference type="GO" id="GO:0019239">
    <property type="term" value="F:deaminase activity"/>
    <property type="evidence" value="ECO:0007669"/>
    <property type="project" value="InterPro"/>
</dbReference>
<accession>A0A4V2M6L9</accession>
<evidence type="ECO:0000256" key="5">
    <source>
        <dbReference type="ARBA" id="ARBA00022833"/>
    </source>
</evidence>
<dbReference type="NCBIfam" id="TIGR01430">
    <property type="entry name" value="aden_deam"/>
    <property type="match status" value="1"/>
</dbReference>
<evidence type="ECO:0000313" key="7">
    <source>
        <dbReference type="EMBL" id="TCC44222.1"/>
    </source>
</evidence>
<evidence type="ECO:0000256" key="4">
    <source>
        <dbReference type="ARBA" id="ARBA00022801"/>
    </source>
</evidence>
<dbReference type="Proteomes" id="UP000293342">
    <property type="component" value="Unassembled WGS sequence"/>
</dbReference>
<gene>
    <name evidence="7" type="primary">add</name>
    <name evidence="7" type="ORF">E0H75_35785</name>
</gene>
<dbReference type="AlphaFoldDB" id="A0A4V2M6L9"/>
<reference evidence="7 8" key="1">
    <citation type="submission" date="2019-02" db="EMBL/GenBank/DDBJ databases">
        <title>Kribbella capetownensis sp. nov. and Kribbella speibonae sp. nov., isolated from soil.</title>
        <authorList>
            <person name="Curtis S.M."/>
            <person name="Norton I."/>
            <person name="Everest G.J."/>
            <person name="Meyers P.R."/>
        </authorList>
    </citation>
    <scope>NUCLEOTIDE SEQUENCE [LARGE SCALE GENOMIC DNA]</scope>
    <source>
        <strain evidence="7 8">YM53</strain>
    </source>
</reference>
<organism evidence="7 8">
    <name type="scientific">Kribbella capetownensis</name>
    <dbReference type="NCBI Taxonomy" id="1572659"/>
    <lineage>
        <taxon>Bacteria</taxon>
        <taxon>Bacillati</taxon>
        <taxon>Actinomycetota</taxon>
        <taxon>Actinomycetes</taxon>
        <taxon>Propionibacteriales</taxon>
        <taxon>Kribbellaceae</taxon>
        <taxon>Kribbella</taxon>
    </lineage>
</organism>
<comment type="caution">
    <text evidence="7">The sequence shown here is derived from an EMBL/GenBank/DDBJ whole genome shotgun (WGS) entry which is preliminary data.</text>
</comment>
<dbReference type="PANTHER" id="PTHR43114">
    <property type="entry name" value="ADENINE DEAMINASE"/>
    <property type="match status" value="1"/>
</dbReference>
<dbReference type="InterPro" id="IPR032466">
    <property type="entry name" value="Metal_Hydrolase"/>
</dbReference>
<dbReference type="Pfam" id="PF00962">
    <property type="entry name" value="A_deaminase"/>
    <property type="match status" value="1"/>
</dbReference>
<feature type="domain" description="Adenosine deaminase" evidence="6">
    <location>
        <begin position="15"/>
        <end position="335"/>
    </location>
</feature>
<dbReference type="GO" id="GO:0016814">
    <property type="term" value="F:hydrolase activity, acting on carbon-nitrogen (but not peptide) bonds, in cyclic amidines"/>
    <property type="evidence" value="ECO:0007669"/>
    <property type="project" value="UniProtKB-ARBA"/>
</dbReference>
<comment type="cofactor">
    <cofactor evidence="1">
        <name>Zn(2+)</name>
        <dbReference type="ChEBI" id="CHEBI:29105"/>
    </cofactor>
</comment>
<keyword evidence="5" id="KW-0862">Zinc</keyword>
<dbReference type="GO" id="GO:0046872">
    <property type="term" value="F:metal ion binding"/>
    <property type="evidence" value="ECO:0007669"/>
    <property type="project" value="UniProtKB-KW"/>
</dbReference>
<dbReference type="EMBL" id="SJKD01000010">
    <property type="protein sequence ID" value="TCC44222.1"/>
    <property type="molecule type" value="Genomic_DNA"/>
</dbReference>
<keyword evidence="8" id="KW-1185">Reference proteome</keyword>
<dbReference type="InterPro" id="IPR006330">
    <property type="entry name" value="Ado/ade_deaminase"/>
</dbReference>
<evidence type="ECO:0000256" key="1">
    <source>
        <dbReference type="ARBA" id="ARBA00001947"/>
    </source>
</evidence>
<evidence type="ECO:0000256" key="2">
    <source>
        <dbReference type="ARBA" id="ARBA00006676"/>
    </source>
</evidence>
<dbReference type="Gene3D" id="3.20.20.140">
    <property type="entry name" value="Metal-dependent hydrolases"/>
    <property type="match status" value="1"/>
</dbReference>
<dbReference type="InterPro" id="IPR001365">
    <property type="entry name" value="A_deaminase_dom"/>
</dbReference>
<dbReference type="OrthoDB" id="105475at2"/>
<evidence type="ECO:0000256" key="3">
    <source>
        <dbReference type="ARBA" id="ARBA00022723"/>
    </source>
</evidence>